<dbReference type="Proteomes" id="UP000694547">
    <property type="component" value="Chromosome 8"/>
</dbReference>
<dbReference type="Ensembl" id="ENSPEMT00000034179.1">
    <property type="protein sequence ID" value="ENSPEMP00000036965.1"/>
    <property type="gene ID" value="ENSPEMG00000029459.1"/>
</dbReference>
<organism evidence="2 3">
    <name type="scientific">Peromyscus maniculatus bairdii</name>
    <name type="common">Prairie deer mouse</name>
    <dbReference type="NCBI Taxonomy" id="230844"/>
    <lineage>
        <taxon>Eukaryota</taxon>
        <taxon>Metazoa</taxon>
        <taxon>Chordata</taxon>
        <taxon>Craniata</taxon>
        <taxon>Vertebrata</taxon>
        <taxon>Euteleostomi</taxon>
        <taxon>Mammalia</taxon>
        <taxon>Eutheria</taxon>
        <taxon>Euarchontoglires</taxon>
        <taxon>Glires</taxon>
        <taxon>Rodentia</taxon>
        <taxon>Myomorpha</taxon>
        <taxon>Muroidea</taxon>
        <taxon>Cricetidae</taxon>
        <taxon>Neotominae</taxon>
        <taxon>Peromyscus</taxon>
    </lineage>
</organism>
<evidence type="ECO:0000313" key="3">
    <source>
        <dbReference type="Proteomes" id="UP000694547"/>
    </source>
</evidence>
<accession>A0A8C8W7S0</accession>
<reference evidence="2" key="3">
    <citation type="submission" date="2025-09" db="UniProtKB">
        <authorList>
            <consortium name="Ensembl"/>
        </authorList>
    </citation>
    <scope>IDENTIFICATION</scope>
</reference>
<name>A0A8C8W7S0_PERMB</name>
<dbReference type="AlphaFoldDB" id="A0A8C8W7S0"/>
<proteinExistence type="predicted"/>
<protein>
    <submittedName>
        <fullName evidence="2">Uncharacterized protein</fullName>
    </submittedName>
</protein>
<feature type="region of interest" description="Disordered" evidence="1">
    <location>
        <begin position="1"/>
        <end position="25"/>
    </location>
</feature>
<reference evidence="2 3" key="1">
    <citation type="submission" date="2018-10" db="EMBL/GenBank/DDBJ databases">
        <title>Improved assembly of the deer mouse Peromyscus maniculatus genome.</title>
        <authorList>
            <person name="Lassance J.-M."/>
            <person name="Hoekstra H.E."/>
        </authorList>
    </citation>
    <scope>NUCLEOTIDE SEQUENCE [LARGE SCALE GENOMIC DNA]</scope>
</reference>
<dbReference type="GeneTree" id="ENSGT00960000190854"/>
<reference evidence="2" key="2">
    <citation type="submission" date="2025-08" db="UniProtKB">
        <authorList>
            <consortium name="Ensembl"/>
        </authorList>
    </citation>
    <scope>IDENTIFICATION</scope>
</reference>
<keyword evidence="3" id="KW-1185">Reference proteome</keyword>
<evidence type="ECO:0000313" key="2">
    <source>
        <dbReference type="Ensembl" id="ENSPEMP00000036965.1"/>
    </source>
</evidence>
<sequence length="66" mass="7570">MWRVKTLNLGLSPSPQPERRELPTPLRELRLQPGALTDSGKGPPMFSTLTPYLRKLELKVRFGRKL</sequence>
<evidence type="ECO:0000256" key="1">
    <source>
        <dbReference type="SAM" id="MobiDB-lite"/>
    </source>
</evidence>